<feature type="domain" description="DUF4440" evidence="2">
    <location>
        <begin position="52"/>
        <end position="155"/>
    </location>
</feature>
<accession>A0A517TEI2</accession>
<dbReference type="SUPFAM" id="SSF54427">
    <property type="entry name" value="NTF2-like"/>
    <property type="match status" value="1"/>
</dbReference>
<name>A0A517TEI2_9PLAN</name>
<dbReference type="EMBL" id="CP036316">
    <property type="protein sequence ID" value="QDT66783.1"/>
    <property type="molecule type" value="Genomic_DNA"/>
</dbReference>
<dbReference type="RefSeq" id="WP_197439787.1">
    <property type="nucleotide sequence ID" value="NZ_CP036316.1"/>
</dbReference>
<dbReference type="Gene3D" id="3.10.450.50">
    <property type="match status" value="1"/>
</dbReference>
<sequence precursor="true">MRFVLCTVLLVVVLTPTCSYADEETSTTPVDSSVVVKKPVDADVAAIWQGSEKFVSAFNSQDAAAVAALWSESGEYIDESGTATVGRQAIEQAYAEFFKANAGAKISVFIDSVRLLSDDAAIEDGWAMLTPAGSGQSTASRYTAIHVKKDGEWLLASVRDEATASPTETGNLADLEWLVGTWWAEEHGHKFESDCKWIANNSFIERRYTLTQVDGTKLSGVQIIGWNAYASEVQSWDFSHGGGYAIGTWTPIEGGWKAEVQGVTGDGSPTSAINYLMRLDDNAYAWKSTDRVLGGAALSDTEDLVIKRQQ</sequence>
<dbReference type="AlphaFoldDB" id="A0A517TEI2"/>
<dbReference type="KEGG" id="chya:V22_40540"/>
<evidence type="ECO:0000313" key="3">
    <source>
        <dbReference type="EMBL" id="QDT66783.1"/>
    </source>
</evidence>
<proteinExistence type="predicted"/>
<dbReference type="Pfam" id="PF14534">
    <property type="entry name" value="DUF4440"/>
    <property type="match status" value="1"/>
</dbReference>
<dbReference type="Proteomes" id="UP000319976">
    <property type="component" value="Chromosome"/>
</dbReference>
<feature type="signal peptide" evidence="1">
    <location>
        <begin position="1"/>
        <end position="21"/>
    </location>
</feature>
<dbReference type="InterPro" id="IPR032710">
    <property type="entry name" value="NTF2-like_dom_sf"/>
</dbReference>
<reference evidence="3 4" key="1">
    <citation type="submission" date="2019-02" db="EMBL/GenBank/DDBJ databases">
        <title>Deep-cultivation of Planctomycetes and their phenomic and genomic characterization uncovers novel biology.</title>
        <authorList>
            <person name="Wiegand S."/>
            <person name="Jogler M."/>
            <person name="Boedeker C."/>
            <person name="Pinto D."/>
            <person name="Vollmers J."/>
            <person name="Rivas-Marin E."/>
            <person name="Kohn T."/>
            <person name="Peeters S.H."/>
            <person name="Heuer A."/>
            <person name="Rast P."/>
            <person name="Oberbeckmann S."/>
            <person name="Bunk B."/>
            <person name="Jeske O."/>
            <person name="Meyerdierks A."/>
            <person name="Storesund J.E."/>
            <person name="Kallscheuer N."/>
            <person name="Luecker S."/>
            <person name="Lage O.M."/>
            <person name="Pohl T."/>
            <person name="Merkel B.J."/>
            <person name="Hornburger P."/>
            <person name="Mueller R.-W."/>
            <person name="Bruemmer F."/>
            <person name="Labrenz M."/>
            <person name="Spormann A.M."/>
            <person name="Op den Camp H."/>
            <person name="Overmann J."/>
            <person name="Amann R."/>
            <person name="Jetten M.S.M."/>
            <person name="Mascher T."/>
            <person name="Medema M.H."/>
            <person name="Devos D.P."/>
            <person name="Kaster A.-K."/>
            <person name="Ovreas L."/>
            <person name="Rohde M."/>
            <person name="Galperin M.Y."/>
            <person name="Jogler C."/>
        </authorList>
    </citation>
    <scope>NUCLEOTIDE SEQUENCE [LARGE SCALE GENOMIC DNA]</scope>
    <source>
        <strain evidence="3 4">V22</strain>
    </source>
</reference>
<feature type="chain" id="PRO_5021868002" evidence="1">
    <location>
        <begin position="22"/>
        <end position="310"/>
    </location>
</feature>
<keyword evidence="1" id="KW-0732">Signal</keyword>
<evidence type="ECO:0000313" key="4">
    <source>
        <dbReference type="Proteomes" id="UP000319976"/>
    </source>
</evidence>
<gene>
    <name evidence="3" type="ORF">V22_40540</name>
</gene>
<organism evidence="3 4">
    <name type="scientific">Calycomorphotria hydatis</name>
    <dbReference type="NCBI Taxonomy" id="2528027"/>
    <lineage>
        <taxon>Bacteria</taxon>
        <taxon>Pseudomonadati</taxon>
        <taxon>Planctomycetota</taxon>
        <taxon>Planctomycetia</taxon>
        <taxon>Planctomycetales</taxon>
        <taxon>Planctomycetaceae</taxon>
        <taxon>Calycomorphotria</taxon>
    </lineage>
</organism>
<evidence type="ECO:0000256" key="1">
    <source>
        <dbReference type="SAM" id="SignalP"/>
    </source>
</evidence>
<evidence type="ECO:0000259" key="2">
    <source>
        <dbReference type="Pfam" id="PF14534"/>
    </source>
</evidence>
<dbReference type="NCBIfam" id="TIGR02246">
    <property type="entry name" value="SgcJ/EcaC family oxidoreductase"/>
    <property type="match status" value="1"/>
</dbReference>
<keyword evidence="4" id="KW-1185">Reference proteome</keyword>
<dbReference type="InterPro" id="IPR027843">
    <property type="entry name" value="DUF4440"/>
</dbReference>
<dbReference type="InterPro" id="IPR011944">
    <property type="entry name" value="Steroid_delta5-4_isomerase"/>
</dbReference>
<protein>
    <submittedName>
        <fullName evidence="3">SnoaL-like domain protein</fullName>
    </submittedName>
</protein>